<dbReference type="InterPro" id="IPR038056">
    <property type="entry name" value="YjbR-like_sf"/>
</dbReference>
<comment type="caution">
    <text evidence="1">The sequence shown here is derived from an EMBL/GenBank/DDBJ whole genome shotgun (WGS) entry which is preliminary data.</text>
</comment>
<proteinExistence type="predicted"/>
<organism evidence="1 2">
    <name type="scientific">Priestia megaterium</name>
    <name type="common">Bacillus megaterium</name>
    <dbReference type="NCBI Taxonomy" id="1404"/>
    <lineage>
        <taxon>Bacteria</taxon>
        <taxon>Bacillati</taxon>
        <taxon>Bacillota</taxon>
        <taxon>Bacilli</taxon>
        <taxon>Bacillales</taxon>
        <taxon>Bacillaceae</taxon>
        <taxon>Priestia</taxon>
    </lineage>
</organism>
<evidence type="ECO:0000313" key="2">
    <source>
        <dbReference type="Proteomes" id="UP000256519"/>
    </source>
</evidence>
<dbReference type="RefSeq" id="WP_116078314.1">
    <property type="nucleotide sequence ID" value="NZ_CP187639.1"/>
</dbReference>
<accession>A0A3D8WUS3</accession>
<evidence type="ECO:0008006" key="3">
    <source>
        <dbReference type="Google" id="ProtNLM"/>
    </source>
</evidence>
<sequence>MSEQYHIKADYPWNNLKNYAVFRHNDNRKWFCLIMDITPDKIGLEGNTKVDVINLKVRNEFIGPLRKKTGFYPAYHMDKSNWITINLNEINSINQISDLIAESYELTS</sequence>
<gene>
    <name evidence="1" type="ORF">C3744_27355</name>
</gene>
<dbReference type="PANTHER" id="PTHR35145">
    <property type="entry name" value="CYTOPLASMIC PROTEIN-RELATED"/>
    <property type="match status" value="1"/>
</dbReference>
<dbReference type="Proteomes" id="UP000256519">
    <property type="component" value="Unassembled WGS sequence"/>
</dbReference>
<dbReference type="Gene3D" id="3.90.1150.30">
    <property type="match status" value="1"/>
</dbReference>
<dbReference type="Pfam" id="PF04237">
    <property type="entry name" value="YjbR"/>
    <property type="match status" value="1"/>
</dbReference>
<dbReference type="InterPro" id="IPR007351">
    <property type="entry name" value="YjbR"/>
</dbReference>
<dbReference type="SUPFAM" id="SSF142906">
    <property type="entry name" value="YjbR-like"/>
    <property type="match status" value="1"/>
</dbReference>
<dbReference type="PANTHER" id="PTHR35145:SF1">
    <property type="entry name" value="CYTOPLASMIC PROTEIN"/>
    <property type="match status" value="1"/>
</dbReference>
<reference evidence="1 2" key="1">
    <citation type="journal article" date="2018" name="Appl. Environ. Microbiol.">
        <title>Antimicrobial susceptibility testing and tentative epidemiological cut-off values of five Bacillus species relevant for use as animal feed additives or for plant protection.</title>
        <authorList>
            <person name="Agerso Y."/>
            <person name="Stuer-Lauridsen B."/>
            <person name="Bjerre K."/>
            <person name="Jensen M.G."/>
            <person name="Johansen E."/>
            <person name="Bennedsen M."/>
            <person name="Brockmann E."/>
            <person name="Nielsen B."/>
        </authorList>
    </citation>
    <scope>NUCLEOTIDE SEQUENCE [LARGE SCALE GENOMIC DNA]</scope>
    <source>
        <strain evidence="1 2">CHCC20162</strain>
    </source>
</reference>
<dbReference type="InterPro" id="IPR058532">
    <property type="entry name" value="YjbR/MT2646/Rv2570-like"/>
</dbReference>
<name>A0A3D8WUS3_PRIMG</name>
<evidence type="ECO:0000313" key="1">
    <source>
        <dbReference type="EMBL" id="RDZ07676.1"/>
    </source>
</evidence>
<dbReference type="AlphaFoldDB" id="A0A3D8WUS3"/>
<dbReference type="EMBL" id="PQWM01000053">
    <property type="protein sequence ID" value="RDZ07676.1"/>
    <property type="molecule type" value="Genomic_DNA"/>
</dbReference>
<protein>
    <recommendedName>
        <fullName evidence="3">MmcQ/YjbR family DNA-binding protein</fullName>
    </recommendedName>
</protein>